<dbReference type="EMBL" id="NQVE01000200">
    <property type="protein sequence ID" value="RAL39326.1"/>
    <property type="molecule type" value="Genomic_DNA"/>
</dbReference>
<evidence type="ECO:0000259" key="2">
    <source>
        <dbReference type="Pfam" id="PF20636"/>
    </source>
</evidence>
<evidence type="ECO:0000256" key="1">
    <source>
        <dbReference type="SAM" id="MobiDB-lite"/>
    </source>
</evidence>
<protein>
    <recommendedName>
        <fullName evidence="2">Survival Motor Neuron Gemin2-binding domain-containing protein</fullName>
    </recommendedName>
</protein>
<dbReference type="InterPro" id="IPR049481">
    <property type="entry name" value="SMN_G2-BD"/>
</dbReference>
<dbReference type="Pfam" id="PF20636">
    <property type="entry name" value="SMN_G2-BD"/>
    <property type="match status" value="1"/>
</dbReference>
<dbReference type="InterPro" id="IPR040424">
    <property type="entry name" value="Smn1"/>
</dbReference>
<keyword evidence="4" id="KW-1185">Reference proteome</keyword>
<dbReference type="PANTHER" id="PTHR39267:SF1">
    <property type="entry name" value="SURVIVAL MOTOR NEURON PROTEIN"/>
    <property type="match status" value="1"/>
</dbReference>
<accession>A0A328D1G8</accession>
<sequence>MGKGEDDLWEDSMLISAFNDAISKYKIYHNPTDGANSAVTNASAVDDESKEARRHMGTSDDNENSSTKTAETGEPSIASPMNEKIYTVASSIEQTLDKTTSHVNSQSVEDYTCLLEKYYELEGQRQMVLQKLNQFGDSSTLTAQDHHAYAEQAPNSMVSSLYCPYGCQSWVPPVMASPSCCVGGNCTDKNADDTLKSKCDQTSSLQQPDIVKTAMGSAEKALSSLREDFGDEGAPKKSNDHVANESKPETALSEVLHAWYSAGFYTGKYLTEQSRMGKKT</sequence>
<feature type="domain" description="Survival Motor Neuron Gemin2-binding" evidence="2">
    <location>
        <begin position="1"/>
        <end position="28"/>
    </location>
</feature>
<organism evidence="3 4">
    <name type="scientific">Cuscuta australis</name>
    <dbReference type="NCBI Taxonomy" id="267555"/>
    <lineage>
        <taxon>Eukaryota</taxon>
        <taxon>Viridiplantae</taxon>
        <taxon>Streptophyta</taxon>
        <taxon>Embryophyta</taxon>
        <taxon>Tracheophyta</taxon>
        <taxon>Spermatophyta</taxon>
        <taxon>Magnoliopsida</taxon>
        <taxon>eudicotyledons</taxon>
        <taxon>Gunneridae</taxon>
        <taxon>Pentapetalae</taxon>
        <taxon>asterids</taxon>
        <taxon>lamiids</taxon>
        <taxon>Solanales</taxon>
        <taxon>Convolvulaceae</taxon>
        <taxon>Cuscuteae</taxon>
        <taxon>Cuscuta</taxon>
        <taxon>Cuscuta subgen. Grammica</taxon>
        <taxon>Cuscuta sect. Cleistogrammica</taxon>
    </lineage>
</organism>
<feature type="compositionally biased region" description="Polar residues" evidence="1">
    <location>
        <begin position="33"/>
        <end position="43"/>
    </location>
</feature>
<comment type="caution">
    <text evidence="3">The sequence shown here is derived from an EMBL/GenBank/DDBJ whole genome shotgun (WGS) entry which is preliminary data.</text>
</comment>
<name>A0A328D1G8_9ASTE</name>
<dbReference type="AlphaFoldDB" id="A0A328D1G8"/>
<dbReference type="Proteomes" id="UP000249390">
    <property type="component" value="Unassembled WGS sequence"/>
</dbReference>
<dbReference type="PANTHER" id="PTHR39267">
    <property type="entry name" value="SURVIVAL MOTOR NEURON-LIKE PROTEIN 1"/>
    <property type="match status" value="1"/>
</dbReference>
<feature type="region of interest" description="Disordered" evidence="1">
    <location>
        <begin position="228"/>
        <end position="248"/>
    </location>
</feature>
<dbReference type="CDD" id="cd22851">
    <property type="entry name" value="SMN_N"/>
    <property type="match status" value="1"/>
</dbReference>
<feature type="region of interest" description="Disordered" evidence="1">
    <location>
        <begin position="33"/>
        <end position="82"/>
    </location>
</feature>
<evidence type="ECO:0000313" key="3">
    <source>
        <dbReference type="EMBL" id="RAL39326.1"/>
    </source>
</evidence>
<evidence type="ECO:0000313" key="4">
    <source>
        <dbReference type="Proteomes" id="UP000249390"/>
    </source>
</evidence>
<gene>
    <name evidence="3" type="ORF">DM860_002859</name>
</gene>
<proteinExistence type="predicted"/>
<reference evidence="3 4" key="1">
    <citation type="submission" date="2018-06" db="EMBL/GenBank/DDBJ databases">
        <title>The Genome of Cuscuta australis (Dodder) Provides Insight into the Evolution of Plant Parasitism.</title>
        <authorList>
            <person name="Liu H."/>
        </authorList>
    </citation>
    <scope>NUCLEOTIDE SEQUENCE [LARGE SCALE GENOMIC DNA]</scope>
    <source>
        <strain evidence="4">cv. Yunnan</strain>
        <tissue evidence="3">Vines</tissue>
    </source>
</reference>